<evidence type="ECO:0000313" key="3">
    <source>
        <dbReference type="EMBL" id="KAJ6638397.1"/>
    </source>
</evidence>
<protein>
    <recommendedName>
        <fullName evidence="2">VWFC domain-containing protein</fullName>
    </recommendedName>
</protein>
<keyword evidence="1" id="KW-0732">Signal</keyword>
<feature type="domain" description="VWFC" evidence="2">
    <location>
        <begin position="138"/>
        <end position="218"/>
    </location>
</feature>
<reference evidence="3" key="1">
    <citation type="submission" date="2022-07" db="EMBL/GenBank/DDBJ databases">
        <authorList>
            <person name="Trinca V."/>
            <person name="Uliana J.V.C."/>
            <person name="Torres T.T."/>
            <person name="Ward R.J."/>
            <person name="Monesi N."/>
        </authorList>
    </citation>
    <scope>NUCLEOTIDE SEQUENCE</scope>
    <source>
        <strain evidence="3">HSMRA1968</strain>
        <tissue evidence="3">Whole embryos</tissue>
    </source>
</reference>
<dbReference type="AlphaFoldDB" id="A0A9Q0MXG2"/>
<dbReference type="InterPro" id="IPR001007">
    <property type="entry name" value="VWF_dom"/>
</dbReference>
<proteinExistence type="predicted"/>
<name>A0A9Q0MXG2_9DIPT</name>
<keyword evidence="4" id="KW-1185">Reference proteome</keyword>
<accession>A0A9Q0MXG2</accession>
<feature type="signal peptide" evidence="1">
    <location>
        <begin position="1"/>
        <end position="16"/>
    </location>
</feature>
<evidence type="ECO:0000256" key="1">
    <source>
        <dbReference type="SAM" id="SignalP"/>
    </source>
</evidence>
<dbReference type="Proteomes" id="UP001151699">
    <property type="component" value="Chromosome X"/>
</dbReference>
<dbReference type="EMBL" id="WJQU01000003">
    <property type="protein sequence ID" value="KAJ6638397.1"/>
    <property type="molecule type" value="Genomic_DNA"/>
</dbReference>
<organism evidence="3 4">
    <name type="scientific">Pseudolycoriella hygida</name>
    <dbReference type="NCBI Taxonomy" id="35572"/>
    <lineage>
        <taxon>Eukaryota</taxon>
        <taxon>Metazoa</taxon>
        <taxon>Ecdysozoa</taxon>
        <taxon>Arthropoda</taxon>
        <taxon>Hexapoda</taxon>
        <taxon>Insecta</taxon>
        <taxon>Pterygota</taxon>
        <taxon>Neoptera</taxon>
        <taxon>Endopterygota</taxon>
        <taxon>Diptera</taxon>
        <taxon>Nematocera</taxon>
        <taxon>Sciaroidea</taxon>
        <taxon>Sciaridae</taxon>
        <taxon>Pseudolycoriella</taxon>
    </lineage>
</organism>
<sequence>MKILIVLASVLMVSHCKEECDVCPPTPKLYDELGCVGKKDAKGCCFERFECPDLTKYDTKKCHLKGKSYSIKEKAPEEDLPLCMNHCRCMDVKGKAEFVCPKSECAGYKYTPEQIGCQHMFTENSCCSKPICEKVERTTCEYNGKIYHEGTKFYPDDVPCHTCVCHKNFNASLPMASNKFCRKIDCGLELRFFNKIKDGCVPVYFQTSACCPIDFKCPTELDEFNRLPGRSKSGVMKKEKMCKYGNNTLLIGESLKTKKPCINCTCKQPPIVECIQTNYC</sequence>
<evidence type="ECO:0000313" key="4">
    <source>
        <dbReference type="Proteomes" id="UP001151699"/>
    </source>
</evidence>
<dbReference type="OrthoDB" id="365605at2759"/>
<dbReference type="Gene3D" id="2.10.70.10">
    <property type="entry name" value="Complement Module, domain 1"/>
    <property type="match status" value="1"/>
</dbReference>
<comment type="caution">
    <text evidence="3">The sequence shown here is derived from an EMBL/GenBank/DDBJ whole genome shotgun (WGS) entry which is preliminary data.</text>
</comment>
<gene>
    <name evidence="3" type="ORF">Bhyg_11132</name>
</gene>
<feature type="chain" id="PRO_5040211471" description="VWFC domain-containing protein" evidence="1">
    <location>
        <begin position="17"/>
        <end position="280"/>
    </location>
</feature>
<evidence type="ECO:0000259" key="2">
    <source>
        <dbReference type="PROSITE" id="PS50184"/>
    </source>
</evidence>
<dbReference type="PROSITE" id="PS50184">
    <property type="entry name" value="VWFC_2"/>
    <property type="match status" value="1"/>
</dbReference>